<keyword evidence="1" id="KW-0539">Nucleus</keyword>
<dbReference type="CDD" id="cd12148">
    <property type="entry name" value="fungal_TF_MHR"/>
    <property type="match status" value="1"/>
</dbReference>
<dbReference type="PANTHER" id="PTHR46910">
    <property type="entry name" value="TRANSCRIPTION FACTOR PDR1"/>
    <property type="match status" value="1"/>
</dbReference>
<comment type="caution">
    <text evidence="4">The sequence shown here is derived from an EMBL/GenBank/DDBJ whole genome shotgun (WGS) entry which is preliminary data.</text>
</comment>
<feature type="region of interest" description="Disordered" evidence="2">
    <location>
        <begin position="275"/>
        <end position="340"/>
    </location>
</feature>
<sequence>MDSNLSYERGRFYISPTGFPRFAGSASGAFLADTVSAQAADAAALGIEQTLASRAADEPDESLLYEHLSLRASDLLVPGLRAALESYFESWHPLFPFLDGAYVLSSYEAAVTAAAAGTGGQVFPAPPAEGLALTAIFKAIVAIGDNGAAARAGFPLLTSTSQATMLSHLVLSACQGGSIDDLFAIQALVALMLFMYISRHLRPAMHLSGTVTKLAFEAGLHRCPDRYPETFTSVAEREMRKRVFWSLYSLDRLLTAEFGVPIMLHDTDVDTCVPGGTERHPVVCPPSTEGYSEREGQETSQDRRKRRRMSESPHDQPSSSPRLQGPSVENHQPAEPQRQRLLPTFSLVGISRLMGQAMEAFNKSLRYRSIQAQETLRLRTELERWWNDIGFDADGETSPDADDARSPYKTLFTCLYRQQVIALSRPALSLAPTALQHTYALETCVASARVILCTLAREFDGRQRRAVECCGLPGKDETVVWPGYVDMVFFAALILVYAARREEPDPAATQRLKSDLRRAVRILEILAKRWSIEPFVAAVRAFLDPPKDAVPAPGGEELFNTLLFDFDAFERKWAVHQSLPSSPS</sequence>
<dbReference type="Pfam" id="PF04082">
    <property type="entry name" value="Fungal_trans"/>
    <property type="match status" value="1"/>
</dbReference>
<feature type="domain" description="Xylanolytic transcriptional activator regulatory" evidence="3">
    <location>
        <begin position="204"/>
        <end position="280"/>
    </location>
</feature>
<dbReference type="AlphaFoldDB" id="A0AAD3YDL6"/>
<evidence type="ECO:0000313" key="4">
    <source>
        <dbReference type="EMBL" id="GMK58087.1"/>
    </source>
</evidence>
<dbReference type="InterPro" id="IPR007219">
    <property type="entry name" value="XnlR_reg_dom"/>
</dbReference>
<accession>A0AAD3YDL6</accession>
<dbReference type="PANTHER" id="PTHR46910:SF9">
    <property type="entry name" value="MISCELLANEOUS ZN(II)2CYS6 TRANSCRIPTION FACTOR (EUROFUNG)"/>
    <property type="match status" value="1"/>
</dbReference>
<feature type="compositionally biased region" description="Polar residues" evidence="2">
    <location>
        <begin position="315"/>
        <end position="330"/>
    </location>
</feature>
<dbReference type="GO" id="GO:0003677">
    <property type="term" value="F:DNA binding"/>
    <property type="evidence" value="ECO:0007669"/>
    <property type="project" value="InterPro"/>
</dbReference>
<keyword evidence="5" id="KW-1185">Reference proteome</keyword>
<protein>
    <recommendedName>
        <fullName evidence="3">Xylanolytic transcriptional activator regulatory domain-containing protein</fullName>
    </recommendedName>
</protein>
<reference evidence="4" key="2">
    <citation type="submission" date="2023-06" db="EMBL/GenBank/DDBJ databases">
        <authorList>
            <person name="Kobayashi Y."/>
            <person name="Kayamori A."/>
            <person name="Aoki K."/>
            <person name="Shiwa Y."/>
            <person name="Fujita N."/>
            <person name="Sugita T."/>
            <person name="Iwasaki W."/>
            <person name="Tanaka N."/>
            <person name="Takashima M."/>
        </authorList>
    </citation>
    <scope>NUCLEOTIDE SEQUENCE</scope>
    <source>
        <strain evidence="4">HIS016</strain>
    </source>
</reference>
<name>A0AAD3YDL6_9TREE</name>
<feature type="compositionally biased region" description="Basic and acidic residues" evidence="2">
    <location>
        <begin position="291"/>
        <end position="302"/>
    </location>
</feature>
<dbReference type="GO" id="GO:0008270">
    <property type="term" value="F:zinc ion binding"/>
    <property type="evidence" value="ECO:0007669"/>
    <property type="project" value="InterPro"/>
</dbReference>
<dbReference type="GO" id="GO:0006351">
    <property type="term" value="P:DNA-templated transcription"/>
    <property type="evidence" value="ECO:0007669"/>
    <property type="project" value="InterPro"/>
</dbReference>
<dbReference type="SMART" id="SM00906">
    <property type="entry name" value="Fungal_trans"/>
    <property type="match status" value="1"/>
</dbReference>
<evidence type="ECO:0000259" key="3">
    <source>
        <dbReference type="SMART" id="SM00906"/>
    </source>
</evidence>
<reference evidence="4" key="1">
    <citation type="journal article" date="2023" name="BMC Genomics">
        <title>Chromosome-level genome assemblies of Cutaneotrichosporon spp. (Trichosporonales, Basidiomycota) reveal imbalanced evolution between nucleotide sequences and chromosome synteny.</title>
        <authorList>
            <person name="Kobayashi Y."/>
            <person name="Kayamori A."/>
            <person name="Aoki K."/>
            <person name="Shiwa Y."/>
            <person name="Matsutani M."/>
            <person name="Fujita N."/>
            <person name="Sugita T."/>
            <person name="Iwasaki W."/>
            <person name="Tanaka N."/>
            <person name="Takashima M."/>
        </authorList>
    </citation>
    <scope>NUCLEOTIDE SEQUENCE</scope>
    <source>
        <strain evidence="4">HIS016</strain>
    </source>
</reference>
<proteinExistence type="predicted"/>
<dbReference type="GO" id="GO:0003700">
    <property type="term" value="F:DNA-binding transcription factor activity"/>
    <property type="evidence" value="ECO:0007669"/>
    <property type="project" value="InterPro"/>
</dbReference>
<organism evidence="4 5">
    <name type="scientific">Cutaneotrichosporon spelunceum</name>
    <dbReference type="NCBI Taxonomy" id="1672016"/>
    <lineage>
        <taxon>Eukaryota</taxon>
        <taxon>Fungi</taxon>
        <taxon>Dikarya</taxon>
        <taxon>Basidiomycota</taxon>
        <taxon>Agaricomycotina</taxon>
        <taxon>Tremellomycetes</taxon>
        <taxon>Trichosporonales</taxon>
        <taxon>Trichosporonaceae</taxon>
        <taxon>Cutaneotrichosporon</taxon>
    </lineage>
</organism>
<evidence type="ECO:0000256" key="1">
    <source>
        <dbReference type="ARBA" id="ARBA00023242"/>
    </source>
</evidence>
<evidence type="ECO:0000256" key="2">
    <source>
        <dbReference type="SAM" id="MobiDB-lite"/>
    </source>
</evidence>
<dbReference type="EMBL" id="BTCM01000005">
    <property type="protein sequence ID" value="GMK58087.1"/>
    <property type="molecule type" value="Genomic_DNA"/>
</dbReference>
<gene>
    <name evidence="4" type="ORF">CspeluHIS016_0501190</name>
</gene>
<evidence type="ECO:0000313" key="5">
    <source>
        <dbReference type="Proteomes" id="UP001222932"/>
    </source>
</evidence>
<dbReference type="InterPro" id="IPR050987">
    <property type="entry name" value="AtrR-like"/>
</dbReference>
<dbReference type="Proteomes" id="UP001222932">
    <property type="component" value="Unassembled WGS sequence"/>
</dbReference>